<protein>
    <recommendedName>
        <fullName evidence="7">EamA domain-containing protein</fullName>
    </recommendedName>
</protein>
<feature type="compositionally biased region" description="Polar residues" evidence="5">
    <location>
        <begin position="26"/>
        <end position="37"/>
    </location>
</feature>
<name>A0A2C5Z1E2_9HYPO</name>
<comment type="subcellular location">
    <subcellularLocation>
        <location evidence="1">Membrane</location>
        <topology evidence="1">Multi-pass membrane protein</topology>
    </subcellularLocation>
</comment>
<dbReference type="Pfam" id="PF00892">
    <property type="entry name" value="EamA"/>
    <property type="match status" value="2"/>
</dbReference>
<evidence type="ECO:0000256" key="2">
    <source>
        <dbReference type="ARBA" id="ARBA00022692"/>
    </source>
</evidence>
<proteinExistence type="predicted"/>
<dbReference type="Proteomes" id="UP000224854">
    <property type="component" value="Unassembled WGS sequence"/>
</dbReference>
<evidence type="ECO:0000256" key="3">
    <source>
        <dbReference type="ARBA" id="ARBA00022989"/>
    </source>
</evidence>
<sequence>MHQLQSLSISIAGPRPEFTSHIYHCSAQSPHHGSNHPSDPRVVANGSHVDKKPHTTTMELRYLSPSSPLTFPSFPCSFGPTIRSPWQEKTSLNPDETRALRRFWTRNKPAILVALAQLFAASMNLSARILELQGGGMHPVQVLLLRQLLTSTCCFGYMWWNKVPGFPFGGSDVRWLLVTRGMTGFMGILGMWYSMMYLPLAEATILTFLAPGVAGLGCYLLLGQPFTRAEQVATLAALLGVILIAQPTAFFAGSEPSVSGISSNSQEQNGSLPDANHQTTSKERLMAVSVAMLGVIGAAGAFTALRAIGRRANPVVSVNLFAVICTVVCGGALMVAPTLDVDQPALRWVTPSSAKQWLLILALAALGFIMQYLLTAGLGADKSNRANAMVYTQMVFAVAFDRWVFGHVMELMSLLGCSLILGSAVSVVLAKRPATVQPPLKADDCESRVSLGGDAEGAPMLLAAGGNATSVGRDDSR</sequence>
<evidence type="ECO:0000313" key="9">
    <source>
        <dbReference type="Proteomes" id="UP000224854"/>
    </source>
</evidence>
<dbReference type="EMBL" id="NJEU01000502">
    <property type="protein sequence ID" value="PHH73472.1"/>
    <property type="molecule type" value="Genomic_DNA"/>
</dbReference>
<feature type="transmembrane region" description="Helical" evidence="6">
    <location>
        <begin position="285"/>
        <end position="305"/>
    </location>
</feature>
<feature type="transmembrane region" description="Helical" evidence="6">
    <location>
        <begin position="110"/>
        <end position="130"/>
    </location>
</feature>
<comment type="caution">
    <text evidence="8">The sequence shown here is derived from an EMBL/GenBank/DDBJ whole genome shotgun (WGS) entry which is preliminary data.</text>
</comment>
<keyword evidence="3 6" id="KW-1133">Transmembrane helix</keyword>
<dbReference type="PANTHER" id="PTHR22911">
    <property type="entry name" value="ACYL-MALONYL CONDENSING ENZYME-RELATED"/>
    <property type="match status" value="1"/>
</dbReference>
<reference evidence="8 9" key="1">
    <citation type="submission" date="2017-06" db="EMBL/GenBank/DDBJ databases">
        <title>Ant-infecting Ophiocordyceps genomes reveal a high diversity of potential behavioral manipulation genes and a possible major role for enterotoxins.</title>
        <authorList>
            <person name="De Bekker C."/>
            <person name="Evans H.C."/>
            <person name="Brachmann A."/>
            <person name="Hughes D.P."/>
        </authorList>
    </citation>
    <scope>NUCLEOTIDE SEQUENCE [LARGE SCALE GENOMIC DNA]</scope>
    <source>
        <strain evidence="8 9">1348a</strain>
    </source>
</reference>
<feature type="transmembrane region" description="Helical" evidence="6">
    <location>
        <begin position="234"/>
        <end position="253"/>
    </location>
</feature>
<feature type="transmembrane region" description="Helical" evidence="6">
    <location>
        <begin position="411"/>
        <end position="430"/>
    </location>
</feature>
<dbReference type="PANTHER" id="PTHR22911:SF6">
    <property type="entry name" value="SOLUTE CARRIER FAMILY 35 MEMBER G1"/>
    <property type="match status" value="1"/>
</dbReference>
<dbReference type="InterPro" id="IPR037185">
    <property type="entry name" value="EmrE-like"/>
</dbReference>
<gene>
    <name evidence="8" type="ORF">CDD82_5462</name>
</gene>
<keyword evidence="9" id="KW-1185">Reference proteome</keyword>
<dbReference type="AlphaFoldDB" id="A0A2C5Z1E2"/>
<dbReference type="OrthoDB" id="306876at2759"/>
<evidence type="ECO:0000256" key="5">
    <source>
        <dbReference type="SAM" id="MobiDB-lite"/>
    </source>
</evidence>
<evidence type="ECO:0000256" key="1">
    <source>
        <dbReference type="ARBA" id="ARBA00004141"/>
    </source>
</evidence>
<feature type="transmembrane region" description="Helical" evidence="6">
    <location>
        <begin position="142"/>
        <end position="161"/>
    </location>
</feature>
<feature type="region of interest" description="Disordered" evidence="5">
    <location>
        <begin position="25"/>
        <end position="51"/>
    </location>
</feature>
<evidence type="ECO:0000256" key="6">
    <source>
        <dbReference type="SAM" id="Phobius"/>
    </source>
</evidence>
<dbReference type="GO" id="GO:0016020">
    <property type="term" value="C:membrane"/>
    <property type="evidence" value="ECO:0007669"/>
    <property type="project" value="UniProtKB-SubCell"/>
</dbReference>
<feature type="transmembrane region" description="Helical" evidence="6">
    <location>
        <begin position="317"/>
        <end position="336"/>
    </location>
</feature>
<feature type="transmembrane region" description="Helical" evidence="6">
    <location>
        <begin position="205"/>
        <end position="222"/>
    </location>
</feature>
<dbReference type="SUPFAM" id="SSF103481">
    <property type="entry name" value="Multidrug resistance efflux transporter EmrE"/>
    <property type="match status" value="2"/>
</dbReference>
<accession>A0A2C5Z1E2</accession>
<feature type="transmembrane region" description="Helical" evidence="6">
    <location>
        <begin position="356"/>
        <end position="374"/>
    </location>
</feature>
<evidence type="ECO:0000313" key="8">
    <source>
        <dbReference type="EMBL" id="PHH73472.1"/>
    </source>
</evidence>
<feature type="domain" description="EamA" evidence="7">
    <location>
        <begin position="286"/>
        <end position="428"/>
    </location>
</feature>
<keyword evidence="2 6" id="KW-0812">Transmembrane</keyword>
<feature type="transmembrane region" description="Helical" evidence="6">
    <location>
        <begin position="173"/>
        <end position="193"/>
    </location>
</feature>
<keyword evidence="4 6" id="KW-0472">Membrane</keyword>
<evidence type="ECO:0000259" key="7">
    <source>
        <dbReference type="Pfam" id="PF00892"/>
    </source>
</evidence>
<evidence type="ECO:0000256" key="4">
    <source>
        <dbReference type="ARBA" id="ARBA00023136"/>
    </source>
</evidence>
<feature type="domain" description="EamA" evidence="7">
    <location>
        <begin position="110"/>
        <end position="245"/>
    </location>
</feature>
<organism evidence="8 9">
    <name type="scientific">Ophiocordyceps australis</name>
    <dbReference type="NCBI Taxonomy" id="1399860"/>
    <lineage>
        <taxon>Eukaryota</taxon>
        <taxon>Fungi</taxon>
        <taxon>Dikarya</taxon>
        <taxon>Ascomycota</taxon>
        <taxon>Pezizomycotina</taxon>
        <taxon>Sordariomycetes</taxon>
        <taxon>Hypocreomycetidae</taxon>
        <taxon>Hypocreales</taxon>
        <taxon>Ophiocordycipitaceae</taxon>
        <taxon>Ophiocordyceps</taxon>
    </lineage>
</organism>
<dbReference type="InterPro" id="IPR000620">
    <property type="entry name" value="EamA_dom"/>
</dbReference>